<dbReference type="AlphaFoldDB" id="A0A285U590"/>
<accession>A0A285U590</accession>
<proteinExistence type="predicted"/>
<protein>
    <submittedName>
        <fullName evidence="2">Uncharacterized protein</fullName>
    </submittedName>
</protein>
<dbReference type="EMBL" id="OBQC01000003">
    <property type="protein sequence ID" value="SOC37110.1"/>
    <property type="molecule type" value="Genomic_DNA"/>
</dbReference>
<reference evidence="3" key="1">
    <citation type="submission" date="2017-08" db="EMBL/GenBank/DDBJ databases">
        <authorList>
            <person name="Varghese N."/>
            <person name="Submissions S."/>
        </authorList>
    </citation>
    <scope>NUCLEOTIDE SEQUENCE [LARGE SCALE GENOMIC DNA]</scope>
    <source>
        <strain evidence="3">JC23</strain>
    </source>
</reference>
<keyword evidence="3" id="KW-1185">Reference proteome</keyword>
<name>A0A285U590_9BACL</name>
<evidence type="ECO:0000256" key="1">
    <source>
        <dbReference type="SAM" id="MobiDB-lite"/>
    </source>
</evidence>
<organism evidence="2 3">
    <name type="scientific">Ureibacillus acetophenoni</name>
    <dbReference type="NCBI Taxonomy" id="614649"/>
    <lineage>
        <taxon>Bacteria</taxon>
        <taxon>Bacillati</taxon>
        <taxon>Bacillota</taxon>
        <taxon>Bacilli</taxon>
        <taxon>Bacillales</taxon>
        <taxon>Caryophanaceae</taxon>
        <taxon>Ureibacillus</taxon>
    </lineage>
</organism>
<feature type="region of interest" description="Disordered" evidence="1">
    <location>
        <begin position="30"/>
        <end position="54"/>
    </location>
</feature>
<dbReference type="RefSeq" id="WP_170949416.1">
    <property type="nucleotide sequence ID" value="NZ_OBQC01000003.1"/>
</dbReference>
<dbReference type="Proteomes" id="UP000219252">
    <property type="component" value="Unassembled WGS sequence"/>
</dbReference>
<evidence type="ECO:0000313" key="2">
    <source>
        <dbReference type="EMBL" id="SOC37110.1"/>
    </source>
</evidence>
<sequence>MSFIDRMLKNLAWIGEMSSYGIIQNEEETSEEFHITEDQLQSSAQKEGFLKDAN</sequence>
<gene>
    <name evidence="2" type="ORF">SAMN05877842_10341</name>
</gene>
<evidence type="ECO:0000313" key="3">
    <source>
        <dbReference type="Proteomes" id="UP000219252"/>
    </source>
</evidence>